<evidence type="ECO:0000313" key="7">
    <source>
        <dbReference type="EMBL" id="MBR7828558.1"/>
    </source>
</evidence>
<proteinExistence type="inferred from homology"/>
<feature type="transmembrane region" description="Helical" evidence="6">
    <location>
        <begin position="198"/>
        <end position="219"/>
    </location>
</feature>
<dbReference type="InterPro" id="IPR002781">
    <property type="entry name" value="TM_pro_TauE-like"/>
</dbReference>
<protein>
    <recommendedName>
        <fullName evidence="6">Probable membrane transporter protein</fullName>
    </recommendedName>
</protein>
<feature type="transmembrane region" description="Helical" evidence="6">
    <location>
        <begin position="134"/>
        <end position="164"/>
    </location>
</feature>
<comment type="caution">
    <text evidence="7">The sequence shown here is derived from an EMBL/GenBank/DDBJ whole genome shotgun (WGS) entry which is preliminary data.</text>
</comment>
<dbReference type="Pfam" id="PF01925">
    <property type="entry name" value="TauE"/>
    <property type="match status" value="1"/>
</dbReference>
<feature type="transmembrane region" description="Helical" evidence="6">
    <location>
        <begin position="226"/>
        <end position="244"/>
    </location>
</feature>
<organism evidence="7 8">
    <name type="scientific">Actinospica acidithermotolerans</name>
    <dbReference type="NCBI Taxonomy" id="2828514"/>
    <lineage>
        <taxon>Bacteria</taxon>
        <taxon>Bacillati</taxon>
        <taxon>Actinomycetota</taxon>
        <taxon>Actinomycetes</taxon>
        <taxon>Catenulisporales</taxon>
        <taxon>Actinospicaceae</taxon>
        <taxon>Actinospica</taxon>
    </lineage>
</organism>
<evidence type="ECO:0000313" key="8">
    <source>
        <dbReference type="Proteomes" id="UP000676325"/>
    </source>
</evidence>
<keyword evidence="8" id="KW-1185">Reference proteome</keyword>
<dbReference type="AlphaFoldDB" id="A0A941EDQ3"/>
<evidence type="ECO:0000256" key="5">
    <source>
        <dbReference type="ARBA" id="ARBA00023136"/>
    </source>
</evidence>
<accession>A0A941EDQ3</accession>
<gene>
    <name evidence="7" type="ORF">KDK95_19760</name>
</gene>
<keyword evidence="6" id="KW-1003">Cell membrane</keyword>
<dbReference type="PANTHER" id="PTHR43701">
    <property type="entry name" value="MEMBRANE TRANSPORTER PROTEIN MJ0441-RELATED"/>
    <property type="match status" value="1"/>
</dbReference>
<evidence type="ECO:0000256" key="3">
    <source>
        <dbReference type="ARBA" id="ARBA00022692"/>
    </source>
</evidence>
<dbReference type="EMBL" id="JAGSOH010000059">
    <property type="protein sequence ID" value="MBR7828558.1"/>
    <property type="molecule type" value="Genomic_DNA"/>
</dbReference>
<keyword evidence="4 6" id="KW-1133">Transmembrane helix</keyword>
<keyword evidence="5 6" id="KW-0472">Membrane</keyword>
<sequence length="247" mass="24892">MSWWLIALVGSGVGLFAGLFGAGGSAVGTPLLNAIGVAPFVALASPLPAAVPIAVAASGAYQKRGYLDRRVATWCIAIGLPATVGGAPLTPHVGGRLLVQITEGVVAAIGLRLTIFPRESGERGAGNGAARIRVISVAAVVGVVSGLLANSGGFLLTPLFLLILRMPIKRALATSLAVSAALAVPGTITHAVLGHIDWLVVLAYALPATPAAYLGARLAIRAQSEWLTRAYGVALLALATGLLISST</sequence>
<name>A0A941EDQ3_9ACTN</name>
<dbReference type="PANTHER" id="PTHR43701:SF2">
    <property type="entry name" value="MEMBRANE TRANSPORTER PROTEIN YJNA-RELATED"/>
    <property type="match status" value="1"/>
</dbReference>
<comment type="similarity">
    <text evidence="2 6">Belongs to the 4-toluene sulfonate uptake permease (TSUP) (TC 2.A.102) family.</text>
</comment>
<feature type="transmembrane region" description="Helical" evidence="6">
    <location>
        <begin position="171"/>
        <end position="192"/>
    </location>
</feature>
<evidence type="ECO:0000256" key="1">
    <source>
        <dbReference type="ARBA" id="ARBA00004141"/>
    </source>
</evidence>
<evidence type="ECO:0000256" key="6">
    <source>
        <dbReference type="RuleBase" id="RU363041"/>
    </source>
</evidence>
<dbReference type="GO" id="GO:0005886">
    <property type="term" value="C:plasma membrane"/>
    <property type="evidence" value="ECO:0007669"/>
    <property type="project" value="UniProtKB-SubCell"/>
</dbReference>
<dbReference type="InterPro" id="IPR051598">
    <property type="entry name" value="TSUP/Inactive_protease-like"/>
</dbReference>
<comment type="subcellular location">
    <subcellularLocation>
        <location evidence="6">Cell membrane</location>
        <topology evidence="6">Multi-pass membrane protein</topology>
    </subcellularLocation>
    <subcellularLocation>
        <location evidence="1">Membrane</location>
        <topology evidence="1">Multi-pass membrane protein</topology>
    </subcellularLocation>
</comment>
<dbReference type="RefSeq" id="WP_212519693.1">
    <property type="nucleotide sequence ID" value="NZ_JAGSOH010000059.1"/>
</dbReference>
<evidence type="ECO:0000256" key="4">
    <source>
        <dbReference type="ARBA" id="ARBA00022989"/>
    </source>
</evidence>
<keyword evidence="3 6" id="KW-0812">Transmembrane</keyword>
<dbReference type="Proteomes" id="UP000676325">
    <property type="component" value="Unassembled WGS sequence"/>
</dbReference>
<feature type="transmembrane region" description="Helical" evidence="6">
    <location>
        <begin position="71"/>
        <end position="89"/>
    </location>
</feature>
<evidence type="ECO:0000256" key="2">
    <source>
        <dbReference type="ARBA" id="ARBA00009142"/>
    </source>
</evidence>
<feature type="transmembrane region" description="Helical" evidence="6">
    <location>
        <begin position="37"/>
        <end position="59"/>
    </location>
</feature>
<reference evidence="7" key="1">
    <citation type="submission" date="2021-04" db="EMBL/GenBank/DDBJ databases">
        <title>Genome based classification of Actinospica acidithermotolerans sp. nov., an actinobacterium isolated from an Indonesian hot spring.</title>
        <authorList>
            <person name="Kusuma A.B."/>
            <person name="Putra K.E."/>
            <person name="Nafisah S."/>
            <person name="Loh J."/>
            <person name="Nouioui I."/>
            <person name="Goodfellow M."/>
        </authorList>
    </citation>
    <scope>NUCLEOTIDE SEQUENCE</scope>
    <source>
        <strain evidence="7">MGRD01-02</strain>
    </source>
</reference>